<gene>
    <name evidence="2" type="ORF">LKD81_01540</name>
</gene>
<protein>
    <submittedName>
        <fullName evidence="2">Cupin domain-containing protein</fullName>
    </submittedName>
</protein>
<reference evidence="2" key="1">
    <citation type="submission" date="2021-10" db="EMBL/GenBank/DDBJ databases">
        <title>Anaerobic single-cell dispensing facilitates the cultivation of human gut bacteria.</title>
        <authorList>
            <person name="Afrizal A."/>
        </authorList>
    </citation>
    <scope>NUCLEOTIDE SEQUENCE</scope>
    <source>
        <strain evidence="2">CLA-AA-H215</strain>
    </source>
</reference>
<sequence>MDIKEIEKIVKIIKPFREGQAEAVQLGDPSLRYEYIKEDGTKGTFGSCRKVFRCINERDEYGASTKFKVGLTIFAPGEGGPVHVHENSEEFSYIIQGKGVQLDKEGHIVGYYEKGDVKFVPAGAYHGGFAIGDEPMVMLWAYSEGGELPKE</sequence>
<keyword evidence="3" id="KW-1185">Reference proteome</keyword>
<organism evidence="2 3">
    <name type="scientific">Hominifimenecus microfluidus</name>
    <dbReference type="NCBI Taxonomy" id="2885348"/>
    <lineage>
        <taxon>Bacteria</taxon>
        <taxon>Bacillati</taxon>
        <taxon>Bacillota</taxon>
        <taxon>Clostridia</taxon>
        <taxon>Lachnospirales</taxon>
        <taxon>Lachnospiraceae</taxon>
        <taxon>Hominifimenecus</taxon>
    </lineage>
</organism>
<accession>A0AAE3E970</accession>
<evidence type="ECO:0000313" key="3">
    <source>
        <dbReference type="Proteomes" id="UP001198182"/>
    </source>
</evidence>
<dbReference type="Pfam" id="PF07883">
    <property type="entry name" value="Cupin_2"/>
    <property type="match status" value="1"/>
</dbReference>
<dbReference type="Gene3D" id="2.60.120.10">
    <property type="entry name" value="Jelly Rolls"/>
    <property type="match status" value="1"/>
</dbReference>
<dbReference type="RefSeq" id="WP_308452471.1">
    <property type="nucleotide sequence ID" value="NZ_JAJEQR010000003.1"/>
</dbReference>
<dbReference type="InterPro" id="IPR014710">
    <property type="entry name" value="RmlC-like_jellyroll"/>
</dbReference>
<evidence type="ECO:0000259" key="1">
    <source>
        <dbReference type="Pfam" id="PF07883"/>
    </source>
</evidence>
<dbReference type="EMBL" id="JAJEQR010000003">
    <property type="protein sequence ID" value="MCC2229685.1"/>
    <property type="molecule type" value="Genomic_DNA"/>
</dbReference>
<dbReference type="AlphaFoldDB" id="A0AAE3E970"/>
<dbReference type="PANTHER" id="PTHR43346:SF1">
    <property type="entry name" value="QUERCETIN 2,3-DIOXYGENASE-RELATED"/>
    <property type="match status" value="1"/>
</dbReference>
<dbReference type="Proteomes" id="UP001198182">
    <property type="component" value="Unassembled WGS sequence"/>
</dbReference>
<dbReference type="InterPro" id="IPR011051">
    <property type="entry name" value="RmlC_Cupin_sf"/>
</dbReference>
<dbReference type="InterPro" id="IPR013096">
    <property type="entry name" value="Cupin_2"/>
</dbReference>
<dbReference type="CDD" id="cd02208">
    <property type="entry name" value="cupin_RmlC-like"/>
    <property type="match status" value="1"/>
</dbReference>
<feature type="domain" description="Cupin type-2" evidence="1">
    <location>
        <begin position="71"/>
        <end position="142"/>
    </location>
</feature>
<dbReference type="InterPro" id="IPR052538">
    <property type="entry name" value="Flavonoid_dioxygenase-like"/>
</dbReference>
<name>A0AAE3E970_9FIRM</name>
<dbReference type="PANTHER" id="PTHR43346">
    <property type="entry name" value="LIGAND BINDING DOMAIN PROTEIN, PUTATIVE (AFU_ORTHOLOGUE AFUA_6G14370)-RELATED"/>
    <property type="match status" value="1"/>
</dbReference>
<proteinExistence type="predicted"/>
<dbReference type="SUPFAM" id="SSF51182">
    <property type="entry name" value="RmlC-like cupins"/>
    <property type="match status" value="1"/>
</dbReference>
<comment type="caution">
    <text evidence="2">The sequence shown here is derived from an EMBL/GenBank/DDBJ whole genome shotgun (WGS) entry which is preliminary data.</text>
</comment>
<evidence type="ECO:0000313" key="2">
    <source>
        <dbReference type="EMBL" id="MCC2229685.1"/>
    </source>
</evidence>